<dbReference type="Proteomes" id="UP000823388">
    <property type="component" value="Chromosome 4N"/>
</dbReference>
<sequence length="153" mass="17286">NCNGFADPKKYKFLSDLTKEKNIDFIALSETCRADIPQATLNNICAGREFIWHCMAPCGRSGGMLLEINLATFDIGEIEEGDFLIRLNLRNKEDDFKFNLISVYGPAQSELKDKFLSEVVRICSKDTLPIVIGGDFNIIRGPEEKNNNNYNDK</sequence>
<dbReference type="InterPro" id="IPR005135">
    <property type="entry name" value="Endo/exonuclease/phosphatase"/>
</dbReference>
<dbReference type="SUPFAM" id="SSF56219">
    <property type="entry name" value="DNase I-like"/>
    <property type="match status" value="1"/>
</dbReference>
<dbReference type="EMBL" id="CM029044">
    <property type="protein sequence ID" value="KAG2606182.1"/>
    <property type="molecule type" value="Genomic_DNA"/>
</dbReference>
<reference evidence="2" key="1">
    <citation type="submission" date="2020-05" db="EMBL/GenBank/DDBJ databases">
        <title>WGS assembly of Panicum virgatum.</title>
        <authorList>
            <person name="Lovell J.T."/>
            <person name="Jenkins J."/>
            <person name="Shu S."/>
            <person name="Juenger T.E."/>
            <person name="Schmutz J."/>
        </authorList>
    </citation>
    <scope>NUCLEOTIDE SEQUENCE</scope>
    <source>
        <strain evidence="2">AP13</strain>
    </source>
</reference>
<dbReference type="Pfam" id="PF03372">
    <property type="entry name" value="Exo_endo_phos"/>
    <property type="match status" value="1"/>
</dbReference>
<dbReference type="GO" id="GO:0003824">
    <property type="term" value="F:catalytic activity"/>
    <property type="evidence" value="ECO:0007669"/>
    <property type="project" value="InterPro"/>
</dbReference>
<evidence type="ECO:0000313" key="2">
    <source>
        <dbReference type="EMBL" id="KAG2606182.1"/>
    </source>
</evidence>
<feature type="non-terminal residue" evidence="2">
    <location>
        <position position="1"/>
    </location>
</feature>
<dbReference type="AlphaFoldDB" id="A0A8T0T3C9"/>
<organism evidence="2 3">
    <name type="scientific">Panicum virgatum</name>
    <name type="common">Blackwell switchgrass</name>
    <dbReference type="NCBI Taxonomy" id="38727"/>
    <lineage>
        <taxon>Eukaryota</taxon>
        <taxon>Viridiplantae</taxon>
        <taxon>Streptophyta</taxon>
        <taxon>Embryophyta</taxon>
        <taxon>Tracheophyta</taxon>
        <taxon>Spermatophyta</taxon>
        <taxon>Magnoliopsida</taxon>
        <taxon>Liliopsida</taxon>
        <taxon>Poales</taxon>
        <taxon>Poaceae</taxon>
        <taxon>PACMAD clade</taxon>
        <taxon>Panicoideae</taxon>
        <taxon>Panicodae</taxon>
        <taxon>Paniceae</taxon>
        <taxon>Panicinae</taxon>
        <taxon>Panicum</taxon>
        <taxon>Panicum sect. Hiantes</taxon>
    </lineage>
</organism>
<comment type="caution">
    <text evidence="2">The sequence shown here is derived from an EMBL/GenBank/DDBJ whole genome shotgun (WGS) entry which is preliminary data.</text>
</comment>
<keyword evidence="3" id="KW-1185">Reference proteome</keyword>
<name>A0A8T0T3C9_PANVG</name>
<dbReference type="InterPro" id="IPR036691">
    <property type="entry name" value="Endo/exonu/phosph_ase_sf"/>
</dbReference>
<protein>
    <recommendedName>
        <fullName evidence="1">Endonuclease/exonuclease/phosphatase domain-containing protein</fullName>
    </recommendedName>
</protein>
<evidence type="ECO:0000259" key="1">
    <source>
        <dbReference type="Pfam" id="PF03372"/>
    </source>
</evidence>
<evidence type="ECO:0000313" key="3">
    <source>
        <dbReference type="Proteomes" id="UP000823388"/>
    </source>
</evidence>
<accession>A0A8T0T3C9</accession>
<dbReference type="Gene3D" id="3.60.10.10">
    <property type="entry name" value="Endonuclease/exonuclease/phosphatase"/>
    <property type="match status" value="1"/>
</dbReference>
<feature type="domain" description="Endonuclease/exonuclease/phosphatase" evidence="1">
    <location>
        <begin position="1"/>
        <end position="139"/>
    </location>
</feature>
<gene>
    <name evidence="2" type="ORF">PVAP13_4NG208355</name>
</gene>
<proteinExistence type="predicted"/>